<feature type="compositionally biased region" description="Acidic residues" evidence="2">
    <location>
        <begin position="164"/>
        <end position="175"/>
    </location>
</feature>
<evidence type="ECO:0000256" key="1">
    <source>
        <dbReference type="ARBA" id="ARBA00007473"/>
    </source>
</evidence>
<dbReference type="GeneID" id="26842093"/>
<proteinExistence type="inferred from homology"/>
<dbReference type="GO" id="GO:0000447">
    <property type="term" value="P:endonucleolytic cleavage in ITS1 to separate SSU-rRNA from 5.8S rRNA and LSU-rRNA from tricistronic rRNA transcript (SSU-rRNA, 5.8S rRNA, LSU-rRNA)"/>
    <property type="evidence" value="ECO:0007669"/>
    <property type="project" value="TreeGrafter"/>
</dbReference>
<dbReference type="PANTHER" id="PTHR14490:SF5">
    <property type="entry name" value="PROTEIN KRI1 HOMOLOG"/>
    <property type="match status" value="1"/>
</dbReference>
<feature type="region of interest" description="Disordered" evidence="2">
    <location>
        <begin position="125"/>
        <end position="178"/>
    </location>
</feature>
<organism evidence="4 5">
    <name type="scientific">Debaryomyces fabryi</name>
    <dbReference type="NCBI Taxonomy" id="58627"/>
    <lineage>
        <taxon>Eukaryota</taxon>
        <taxon>Fungi</taxon>
        <taxon>Dikarya</taxon>
        <taxon>Ascomycota</taxon>
        <taxon>Saccharomycotina</taxon>
        <taxon>Pichiomycetes</taxon>
        <taxon>Debaryomycetaceae</taxon>
        <taxon>Debaryomyces</taxon>
    </lineage>
</organism>
<evidence type="ECO:0000313" key="5">
    <source>
        <dbReference type="Proteomes" id="UP000054251"/>
    </source>
</evidence>
<dbReference type="GO" id="GO:0005730">
    <property type="term" value="C:nucleolus"/>
    <property type="evidence" value="ECO:0007669"/>
    <property type="project" value="TreeGrafter"/>
</dbReference>
<feature type="region of interest" description="Disordered" evidence="2">
    <location>
        <begin position="1"/>
        <end position="63"/>
    </location>
</feature>
<protein>
    <recommendedName>
        <fullName evidence="3">Kri1-like C-terminal domain-containing protein</fullName>
    </recommendedName>
</protein>
<name>A0A0V1PSD8_9ASCO</name>
<dbReference type="AlphaFoldDB" id="A0A0V1PSD8"/>
<dbReference type="Pfam" id="PF12936">
    <property type="entry name" value="Kri1_C"/>
    <property type="match status" value="1"/>
</dbReference>
<feature type="compositionally biased region" description="Basic and acidic residues" evidence="2">
    <location>
        <begin position="284"/>
        <end position="296"/>
    </location>
</feature>
<dbReference type="EMBL" id="LMYN01000168">
    <property type="protein sequence ID" value="KRZ99157.1"/>
    <property type="molecule type" value="Genomic_DNA"/>
</dbReference>
<feature type="region of interest" description="Disordered" evidence="2">
    <location>
        <begin position="262"/>
        <end position="296"/>
    </location>
</feature>
<gene>
    <name evidence="4" type="ORF">AC631_05084</name>
</gene>
<dbReference type="RefSeq" id="XP_015465260.1">
    <property type="nucleotide sequence ID" value="XM_015613913.1"/>
</dbReference>
<accession>A0A0V1PSD8</accession>
<comment type="similarity">
    <text evidence="1">Belongs to the KRI1 family.</text>
</comment>
<dbReference type="OrthoDB" id="10252032at2759"/>
<feature type="domain" description="Kri1-like C-terminal" evidence="3">
    <location>
        <begin position="435"/>
        <end position="529"/>
    </location>
</feature>
<dbReference type="GO" id="GO:0030686">
    <property type="term" value="C:90S preribosome"/>
    <property type="evidence" value="ECO:0007669"/>
    <property type="project" value="TreeGrafter"/>
</dbReference>
<feature type="region of interest" description="Disordered" evidence="2">
    <location>
        <begin position="516"/>
        <end position="581"/>
    </location>
</feature>
<feature type="compositionally biased region" description="Basic residues" evidence="2">
    <location>
        <begin position="559"/>
        <end position="581"/>
    </location>
</feature>
<feature type="compositionally biased region" description="Acidic residues" evidence="2">
    <location>
        <begin position="42"/>
        <end position="58"/>
    </location>
</feature>
<feature type="compositionally biased region" description="Polar residues" evidence="2">
    <location>
        <begin position="264"/>
        <end position="276"/>
    </location>
</feature>
<evidence type="ECO:0000313" key="4">
    <source>
        <dbReference type="EMBL" id="KRZ99157.1"/>
    </source>
</evidence>
<dbReference type="InterPro" id="IPR018034">
    <property type="entry name" value="Kri1"/>
</dbReference>
<feature type="compositionally biased region" description="Basic and acidic residues" evidence="2">
    <location>
        <begin position="10"/>
        <end position="19"/>
    </location>
</feature>
<reference evidence="4 5" key="1">
    <citation type="submission" date="2015-11" db="EMBL/GenBank/DDBJ databases">
        <title>The genome of Debaryomyces fabryi.</title>
        <authorList>
            <person name="Tafer H."/>
            <person name="Lopandic K."/>
        </authorList>
    </citation>
    <scope>NUCLEOTIDE SEQUENCE [LARGE SCALE GENOMIC DNA]</scope>
    <source>
        <strain evidence="4 5">CBS 789</strain>
    </source>
</reference>
<keyword evidence="5" id="KW-1185">Reference proteome</keyword>
<evidence type="ECO:0000259" key="3">
    <source>
        <dbReference type="Pfam" id="PF12936"/>
    </source>
</evidence>
<feature type="compositionally biased region" description="Acidic residues" evidence="2">
    <location>
        <begin position="389"/>
        <end position="406"/>
    </location>
</feature>
<sequence length="581" mass="68055">MARKKSATKRAREALEKDTTQGAAEPVVKDNIPKKKKQIQEESNDEDESSSSEEEDEYGNLITNNVQEGINKILSTLKSDPKRLLDPEVKFFEDPENEEVGSQTNKSKETPIYLKDYHRMNLLSGDYKDDDDNEFGTVDGEKPYAITQREERNQLISDIKSQFNDEDENDDDDDDFLTKKENVRSRNFDVEETKLPDPEVNQEEFLSAFIDKQAWIPKKNDKVIDLDKIDNEDDEQFDQAVEDFERAYNFRYEDPNSAEIVSYARNQATLRRSATNSRKRQRDKKNEEKEKEEEAKKELLKKKKTAKLNKVMDRLEKIKQAVGNEVDDEIIKKVFGDSLLNDDFDDADWDSKMAEIFNEQYYDAEISKPEWDEDDEIMAEFNNQKQNDAEDGDESQDEEQLEEGNEGEPPLKKSKKEKLKDKKAAKKEKESLKEKAQEIVEANTVKLLDEVEEERGRSRGNDEVKFKYREVSPETFGLTTRDILLADDKQLNNFIGLKKFAPYRAKELRLKDKRKYTKKKHLQDWRKEVFHDKNGPKLPKESSENEIWIPVDAAEIDSKHKHKGHKKDKKDKKDKKTRHKK</sequence>
<dbReference type="Proteomes" id="UP000054251">
    <property type="component" value="Unassembled WGS sequence"/>
</dbReference>
<feature type="compositionally biased region" description="Basic and acidic residues" evidence="2">
    <location>
        <begin position="522"/>
        <end position="543"/>
    </location>
</feature>
<dbReference type="InterPro" id="IPR024626">
    <property type="entry name" value="Kri1-like_C"/>
</dbReference>
<evidence type="ECO:0000256" key="2">
    <source>
        <dbReference type="SAM" id="MobiDB-lite"/>
    </source>
</evidence>
<feature type="region of interest" description="Disordered" evidence="2">
    <location>
        <begin position="365"/>
        <end position="436"/>
    </location>
</feature>
<feature type="compositionally biased region" description="Basic and acidic residues" evidence="2">
    <location>
        <begin position="418"/>
        <end position="436"/>
    </location>
</feature>
<dbReference type="PANTHER" id="PTHR14490">
    <property type="entry name" value="ZINC FINGER, ZZ TYPE"/>
    <property type="match status" value="1"/>
</dbReference>
<dbReference type="Pfam" id="PF05178">
    <property type="entry name" value="Kri1"/>
    <property type="match status" value="1"/>
</dbReference>
<comment type="caution">
    <text evidence="4">The sequence shown here is derived from an EMBL/GenBank/DDBJ whole genome shotgun (WGS) entry which is preliminary data.</text>
</comment>